<keyword evidence="3" id="KW-1185">Reference proteome</keyword>
<feature type="region of interest" description="Disordered" evidence="1">
    <location>
        <begin position="139"/>
        <end position="168"/>
    </location>
</feature>
<dbReference type="EMBL" id="BAABAU010000001">
    <property type="protein sequence ID" value="GAA4266562.1"/>
    <property type="molecule type" value="Genomic_DNA"/>
</dbReference>
<feature type="compositionally biased region" description="Low complexity" evidence="1">
    <location>
        <begin position="145"/>
        <end position="156"/>
    </location>
</feature>
<evidence type="ECO:0000313" key="2">
    <source>
        <dbReference type="EMBL" id="GAA4266562.1"/>
    </source>
</evidence>
<sequence>MVLTAGCNFISPQTTTEKYDASDGFSTNVGSLQVRNAMVFTDNGDAASLSVTVLNDSDTARTLKVQYDSFGSPKTVSIPVAANGETRRGTTGGDQQALLNGIGKQPGSLLKVYLQYGDAQGKSFKVPVLDGSLDEYKTLLPSPVPTQTSVPTDSSSAEPTGTRTTPAG</sequence>
<name>A0ABP8E2U2_9MICO</name>
<comment type="caution">
    <text evidence="2">The sequence shown here is derived from an EMBL/GenBank/DDBJ whole genome shotgun (WGS) entry which is preliminary data.</text>
</comment>
<organism evidence="2 3">
    <name type="scientific">Frondihabitans peucedani</name>
    <dbReference type="NCBI Taxonomy" id="598626"/>
    <lineage>
        <taxon>Bacteria</taxon>
        <taxon>Bacillati</taxon>
        <taxon>Actinomycetota</taxon>
        <taxon>Actinomycetes</taxon>
        <taxon>Micrococcales</taxon>
        <taxon>Microbacteriaceae</taxon>
        <taxon>Frondihabitans</taxon>
    </lineage>
</organism>
<evidence type="ECO:0000256" key="1">
    <source>
        <dbReference type="SAM" id="MobiDB-lite"/>
    </source>
</evidence>
<accession>A0ABP8E2U2</accession>
<gene>
    <name evidence="2" type="ORF">GCM10022256_21740</name>
</gene>
<reference evidence="3" key="1">
    <citation type="journal article" date="2019" name="Int. J. Syst. Evol. Microbiol.">
        <title>The Global Catalogue of Microorganisms (GCM) 10K type strain sequencing project: providing services to taxonomists for standard genome sequencing and annotation.</title>
        <authorList>
            <consortium name="The Broad Institute Genomics Platform"/>
            <consortium name="The Broad Institute Genome Sequencing Center for Infectious Disease"/>
            <person name="Wu L."/>
            <person name="Ma J."/>
        </authorList>
    </citation>
    <scope>NUCLEOTIDE SEQUENCE [LARGE SCALE GENOMIC DNA]</scope>
    <source>
        <strain evidence="3">JCM 17442</strain>
    </source>
</reference>
<dbReference type="Proteomes" id="UP001501594">
    <property type="component" value="Unassembled WGS sequence"/>
</dbReference>
<proteinExistence type="predicted"/>
<evidence type="ECO:0008006" key="4">
    <source>
        <dbReference type="Google" id="ProtNLM"/>
    </source>
</evidence>
<protein>
    <recommendedName>
        <fullName evidence="4">DNA modification methylase</fullName>
    </recommendedName>
</protein>
<feature type="compositionally biased region" description="Polar residues" evidence="1">
    <location>
        <begin position="157"/>
        <end position="168"/>
    </location>
</feature>
<evidence type="ECO:0000313" key="3">
    <source>
        <dbReference type="Proteomes" id="UP001501594"/>
    </source>
</evidence>